<dbReference type="Proteomes" id="UP001556367">
    <property type="component" value="Unassembled WGS sequence"/>
</dbReference>
<keyword evidence="3" id="KW-1185">Reference proteome</keyword>
<reference evidence="3" key="1">
    <citation type="submission" date="2024-06" db="EMBL/GenBank/DDBJ databases">
        <title>Multi-omics analyses provide insights into the biosynthesis of the anticancer antibiotic pleurotin in Hohenbuehelia grisea.</title>
        <authorList>
            <person name="Weaver J.A."/>
            <person name="Alberti F."/>
        </authorList>
    </citation>
    <scope>NUCLEOTIDE SEQUENCE [LARGE SCALE GENOMIC DNA]</scope>
    <source>
        <strain evidence="3">T-177</strain>
    </source>
</reference>
<name>A0ABR3JND7_9AGAR</name>
<dbReference type="EMBL" id="JASNQZ010000005">
    <property type="protein sequence ID" value="KAL0957335.1"/>
    <property type="molecule type" value="Genomic_DNA"/>
</dbReference>
<evidence type="ECO:0000313" key="2">
    <source>
        <dbReference type="EMBL" id="KAL0957335.1"/>
    </source>
</evidence>
<organism evidence="2 3">
    <name type="scientific">Hohenbuehelia grisea</name>
    <dbReference type="NCBI Taxonomy" id="104357"/>
    <lineage>
        <taxon>Eukaryota</taxon>
        <taxon>Fungi</taxon>
        <taxon>Dikarya</taxon>
        <taxon>Basidiomycota</taxon>
        <taxon>Agaricomycotina</taxon>
        <taxon>Agaricomycetes</taxon>
        <taxon>Agaricomycetidae</taxon>
        <taxon>Agaricales</taxon>
        <taxon>Pleurotineae</taxon>
        <taxon>Pleurotaceae</taxon>
        <taxon>Hohenbuehelia</taxon>
    </lineage>
</organism>
<feature type="region of interest" description="Disordered" evidence="1">
    <location>
        <begin position="74"/>
        <end position="95"/>
    </location>
</feature>
<dbReference type="Gene3D" id="3.60.130.30">
    <property type="match status" value="1"/>
</dbReference>
<feature type="region of interest" description="Disordered" evidence="1">
    <location>
        <begin position="298"/>
        <end position="320"/>
    </location>
</feature>
<accession>A0ABR3JND7</accession>
<feature type="region of interest" description="Disordered" evidence="1">
    <location>
        <begin position="1"/>
        <end position="62"/>
    </location>
</feature>
<comment type="caution">
    <text evidence="2">The sequence shown here is derived from an EMBL/GenBank/DDBJ whole genome shotgun (WGS) entry which is preliminary data.</text>
</comment>
<feature type="compositionally biased region" description="Basic residues" evidence="1">
    <location>
        <begin position="298"/>
        <end position="313"/>
    </location>
</feature>
<proteinExistence type="predicted"/>
<gene>
    <name evidence="2" type="ORF">HGRIS_001143</name>
</gene>
<evidence type="ECO:0000256" key="1">
    <source>
        <dbReference type="SAM" id="MobiDB-lite"/>
    </source>
</evidence>
<feature type="region of interest" description="Disordered" evidence="1">
    <location>
        <begin position="127"/>
        <end position="164"/>
    </location>
</feature>
<protein>
    <recommendedName>
        <fullName evidence="4">Mono(ADP-ribosyl)transferase</fullName>
    </recommendedName>
</protein>
<feature type="compositionally biased region" description="Polar residues" evidence="1">
    <location>
        <begin position="15"/>
        <end position="31"/>
    </location>
</feature>
<sequence>MSLPAGLALVPPASSPASMTGSSLHSQQLYTIASEPSSAGHSSTSTLGSLTSSTPRSPMSPMGLESMAMAMTAPCSGASSRLPTSRIPRPHDRRRRSWCRGAWYGDQHRGLRELQDLNDTLVVPASDLSASGHGHDLDGDETFNHSHGPPRAAATPSPGPLQSTKSQLPCCDQWKVTAGYSIKLPDGYEARKRALLKVIREKKISLEALTALHEFIYPLFNSVCSAGQENDGNRLQLPIEFVLPLIALRDDGNLASVTVLTQPLAQIKYICRTATFFEAKRCIANFDANLLDERRHIQKQPVHSRKRRKRREKKRAEVENYAPSERTQRVVLERASSPLQAAGLATEDLPSKAGAYGVKHEDFAYAKRTWNLQELIDMGFELIEWDGRAPRPLIDRAGRRFADAARKARELMEREREGAQFDKSETNHRRGQFPAFASGISYGGAQHAPIRLVNGDTDTRGEMLRRFLDDANFCRLACYANTLAASFALWFPNLYKYYCKYMETLYKARPTLYANFNGSIFPCATFNLGPQVCTFRHRDVHNLAFGLCAFTALGTFDPKGGHIILGDAKIVIEFPPGSTVLIPSTAVARSNLPVQPFERRTSFTRWDLPMGRSGLPNLEELQKADKEEFQRQREALSHR</sequence>
<evidence type="ECO:0008006" key="4">
    <source>
        <dbReference type="Google" id="ProtNLM"/>
    </source>
</evidence>
<feature type="compositionally biased region" description="Low complexity" evidence="1">
    <location>
        <begin position="33"/>
        <end position="62"/>
    </location>
</feature>
<evidence type="ECO:0000313" key="3">
    <source>
        <dbReference type="Proteomes" id="UP001556367"/>
    </source>
</evidence>